<evidence type="ECO:0000313" key="2">
    <source>
        <dbReference type="Proteomes" id="UP000677152"/>
    </source>
</evidence>
<dbReference type="EMBL" id="CP073249">
    <property type="protein sequence ID" value="QUF04224.1"/>
    <property type="molecule type" value="Genomic_DNA"/>
</dbReference>
<evidence type="ECO:0000313" key="1">
    <source>
        <dbReference type="EMBL" id="QUF04224.1"/>
    </source>
</evidence>
<dbReference type="AlphaFoldDB" id="A0AA45L612"/>
<protein>
    <submittedName>
        <fullName evidence="1">Uncharacterized protein</fullName>
    </submittedName>
</protein>
<name>A0AA45L612_9PSEU</name>
<sequence>MYALYAWGNALHESELDRDPAWLAPEVLSGGREVVSEYLCLSDEGPLRVDGAGTLFDVGGEQVEGRALVGRDLAGVEWRVVLIRVASDGSLEDARRFGEEFEDLGDVFVDEEPERNPVGIGEVVTTWEDEHGQWDLTLVRL</sequence>
<gene>
    <name evidence="1" type="ORF">KCV87_33700</name>
</gene>
<dbReference type="Proteomes" id="UP000677152">
    <property type="component" value="Chromosome"/>
</dbReference>
<reference evidence="1" key="1">
    <citation type="submission" date="2021-04" db="EMBL/GenBank/DDBJ databases">
        <title>Genomic sequence of Actinosynnema pretiosum subsp. pretiosum ATCC 31280 (C-14919).</title>
        <authorList>
            <person name="Bai L."/>
            <person name="Wang X."/>
            <person name="Xiao Y."/>
        </authorList>
    </citation>
    <scope>NUCLEOTIDE SEQUENCE</scope>
    <source>
        <strain evidence="1">ATCC 31280</strain>
    </source>
</reference>
<accession>A0AA45L612</accession>
<proteinExistence type="predicted"/>
<organism evidence="1 2">
    <name type="scientific">Actinosynnema pretiosum subsp. pretiosum</name>
    <dbReference type="NCBI Taxonomy" id="103721"/>
    <lineage>
        <taxon>Bacteria</taxon>
        <taxon>Bacillati</taxon>
        <taxon>Actinomycetota</taxon>
        <taxon>Actinomycetes</taxon>
        <taxon>Pseudonocardiales</taxon>
        <taxon>Pseudonocardiaceae</taxon>
        <taxon>Actinosynnema</taxon>
    </lineage>
</organism>